<keyword evidence="3 10" id="KW-1134">Transmembrane beta strand</keyword>
<dbReference type="Gene3D" id="2.40.170.20">
    <property type="entry name" value="TonB-dependent receptor, beta-barrel domain"/>
    <property type="match status" value="1"/>
</dbReference>
<dbReference type="InterPro" id="IPR039426">
    <property type="entry name" value="TonB-dep_rcpt-like"/>
</dbReference>
<dbReference type="Proteomes" id="UP000326364">
    <property type="component" value="Unassembled WGS sequence"/>
</dbReference>
<dbReference type="Pfam" id="PF00593">
    <property type="entry name" value="TonB_dep_Rec_b-barrel"/>
    <property type="match status" value="1"/>
</dbReference>
<keyword evidence="15" id="KW-0675">Receptor</keyword>
<evidence type="ECO:0000313" key="14">
    <source>
        <dbReference type="EMBL" id="KAA9011895.1"/>
    </source>
</evidence>
<gene>
    <name evidence="15" type="ORF">F4U95_11840</name>
    <name evidence="14" type="ORF">F4U96_22065</name>
</gene>
<name>A0A5J5I0Q0_9SPHN</name>
<accession>A0A5J5I0Q0</accession>
<evidence type="ECO:0000256" key="4">
    <source>
        <dbReference type="ARBA" id="ARBA00022496"/>
    </source>
</evidence>
<dbReference type="Gene3D" id="3.55.50.30">
    <property type="match status" value="1"/>
</dbReference>
<evidence type="ECO:0000313" key="17">
    <source>
        <dbReference type="Proteomes" id="UP000326364"/>
    </source>
</evidence>
<evidence type="ECO:0000256" key="3">
    <source>
        <dbReference type="ARBA" id="ARBA00022452"/>
    </source>
</evidence>
<feature type="signal peptide" evidence="12">
    <location>
        <begin position="1"/>
        <end position="26"/>
    </location>
</feature>
<comment type="caution">
    <text evidence="15">The sequence shown here is derived from an EMBL/GenBank/DDBJ whole genome shotgun (WGS) entry which is preliminary data.</text>
</comment>
<dbReference type="EMBL" id="VYQB01000027">
    <property type="protein sequence ID" value="KAA9011895.1"/>
    <property type="molecule type" value="Genomic_DNA"/>
</dbReference>
<comment type="similarity">
    <text evidence="10 11">Belongs to the TonB-dependent receptor family.</text>
</comment>
<dbReference type="SMART" id="SM00965">
    <property type="entry name" value="STN"/>
    <property type="match status" value="1"/>
</dbReference>
<dbReference type="GO" id="GO:0006826">
    <property type="term" value="P:iron ion transport"/>
    <property type="evidence" value="ECO:0007669"/>
    <property type="project" value="UniProtKB-KW"/>
</dbReference>
<dbReference type="AlphaFoldDB" id="A0A5J5I0Q0"/>
<organism evidence="15 16">
    <name type="scientific">Sphingobium limneticum</name>
    <dbReference type="NCBI Taxonomy" id="1007511"/>
    <lineage>
        <taxon>Bacteria</taxon>
        <taxon>Pseudomonadati</taxon>
        <taxon>Pseudomonadota</taxon>
        <taxon>Alphaproteobacteria</taxon>
        <taxon>Sphingomonadales</taxon>
        <taxon>Sphingomonadaceae</taxon>
        <taxon>Sphingobium</taxon>
    </lineage>
</organism>
<reference evidence="16 17" key="1">
    <citation type="submission" date="2019-09" db="EMBL/GenBank/DDBJ databases">
        <authorList>
            <person name="Feng G."/>
        </authorList>
    </citation>
    <scope>NUCLEOTIDE SEQUENCE [LARGE SCALE GENOMIC DNA]</scope>
    <source>
        <strain evidence="15 16">KACC 19283</strain>
        <strain evidence="14 17">KACC 19284</strain>
    </source>
</reference>
<dbReference type="InterPro" id="IPR012910">
    <property type="entry name" value="Plug_dom"/>
</dbReference>
<evidence type="ECO:0000313" key="15">
    <source>
        <dbReference type="EMBL" id="KAA9029218.1"/>
    </source>
</evidence>
<evidence type="ECO:0000256" key="11">
    <source>
        <dbReference type="RuleBase" id="RU003357"/>
    </source>
</evidence>
<comment type="subcellular location">
    <subcellularLocation>
        <location evidence="1 10">Cell outer membrane</location>
        <topology evidence="1 10">Multi-pass membrane protein</topology>
    </subcellularLocation>
</comment>
<evidence type="ECO:0000256" key="6">
    <source>
        <dbReference type="ARBA" id="ARBA00023004"/>
    </source>
</evidence>
<keyword evidence="7 11" id="KW-0798">TonB box</keyword>
<evidence type="ECO:0000313" key="16">
    <source>
        <dbReference type="Proteomes" id="UP000325933"/>
    </source>
</evidence>
<feature type="domain" description="Secretin/TonB short N-terminal" evidence="13">
    <location>
        <begin position="54"/>
        <end position="104"/>
    </location>
</feature>
<dbReference type="PANTHER" id="PTHR47234">
    <property type="match status" value="1"/>
</dbReference>
<keyword evidence="4" id="KW-0406">Ion transport</keyword>
<dbReference type="Proteomes" id="UP000325933">
    <property type="component" value="Unassembled WGS sequence"/>
</dbReference>
<keyword evidence="8 10" id="KW-0472">Membrane</keyword>
<dbReference type="GO" id="GO:0009279">
    <property type="term" value="C:cell outer membrane"/>
    <property type="evidence" value="ECO:0007669"/>
    <property type="project" value="UniProtKB-SubCell"/>
</dbReference>
<dbReference type="InterPro" id="IPR036942">
    <property type="entry name" value="Beta-barrel_TonB_sf"/>
</dbReference>
<dbReference type="Pfam" id="PF07660">
    <property type="entry name" value="STN"/>
    <property type="match status" value="1"/>
</dbReference>
<dbReference type="CDD" id="cd01347">
    <property type="entry name" value="ligand_gated_channel"/>
    <property type="match status" value="1"/>
</dbReference>
<dbReference type="InterPro" id="IPR000531">
    <property type="entry name" value="Beta-barrel_TonB"/>
</dbReference>
<evidence type="ECO:0000256" key="2">
    <source>
        <dbReference type="ARBA" id="ARBA00022448"/>
    </source>
</evidence>
<protein>
    <submittedName>
        <fullName evidence="15">TonB-dependent receptor</fullName>
    </submittedName>
</protein>
<keyword evidence="6" id="KW-0408">Iron</keyword>
<sequence>MFISGKNGLHRLAGVALVASATTAQAQPAQRIGVDLPAQPLGRSLQALALLSRRTVLADATLIGDRQAPSLQGAYGIEDALRRLLDGSGLTFDRVDESFVVRPSRATGDRQGNSDGAGIVVTGSRIRGAPIASPVTILSEQTIRDTGLADLGDVARSLPQSFGGGQNPGVGFNVPSSTGGNVGGGSSVNLRGLGSDATLTILNGRRVPYDSARQGVDISAIPLAAVDRIEIVADGASAIYGSDAVGGVVNVILKRDHDGLQTRARIGGATEGGGFEQRYSVLAGSRWQGGGGFITYEYNRNSDLMTNQRDYARVRPNVTILPASRRHAIVASAHQDITGNLTIEADALYNSRTGAFTYPLNAAGDLAISRTRQTFDSYTLALASAARLSLGPWQLSLSGTFGKGRTHFQGDTFRNDQFASMAFGRYDNQTVTGEVAGDGPLFLLPGGEAKLAIGAGIRANDFEIFRGAGNINNARPSQDSRYAFAEVNLPVIGPDLDIPLVHRLNLSGALRYERYRQIGEIVTPKLGLTYAPADFVDVKASWGRSFRAPSFIQLHSIQQALLYPVTTFGGTGYPTGATALYLTGGNSDLKPERARSWSTTLALHPPAWPGASLEFSYFSTRYVNRIVTPIPIASQALGDPANGGQVTLSPTPAQLAALVAGANEFINATPSAYDPTTVVAVIDNSNVNAGRQSIRGIDVQGRYQTTLADGRLSLSASATYLDSKQQISATQPVRQLAGTLFNPPHWRGRGTASWDKGGLGLALTISHIGGVDDRRTASAGRVHGMTTADVSLRYRIDGGRGPLDGLELGLSVQNLTNEAPAVIATSLFYDTPYDSTNYSPVGRFVAFEMVKKW</sequence>
<dbReference type="Gene3D" id="2.170.130.10">
    <property type="entry name" value="TonB-dependent receptor, plug domain"/>
    <property type="match status" value="1"/>
</dbReference>
<dbReference type="EMBL" id="VYQA01000008">
    <property type="protein sequence ID" value="KAA9029218.1"/>
    <property type="molecule type" value="Genomic_DNA"/>
</dbReference>
<proteinExistence type="inferred from homology"/>
<feature type="chain" id="PRO_5023896856" evidence="12">
    <location>
        <begin position="27"/>
        <end position="853"/>
    </location>
</feature>
<evidence type="ECO:0000256" key="12">
    <source>
        <dbReference type="SAM" id="SignalP"/>
    </source>
</evidence>
<dbReference type="InterPro" id="IPR037066">
    <property type="entry name" value="Plug_dom_sf"/>
</dbReference>
<evidence type="ECO:0000256" key="8">
    <source>
        <dbReference type="ARBA" id="ARBA00023136"/>
    </source>
</evidence>
<dbReference type="SUPFAM" id="SSF56935">
    <property type="entry name" value="Porins"/>
    <property type="match status" value="1"/>
</dbReference>
<dbReference type="PANTHER" id="PTHR47234:SF3">
    <property type="entry name" value="SECRETIN_TONB SHORT N-TERMINAL DOMAIN-CONTAINING PROTEIN"/>
    <property type="match status" value="1"/>
</dbReference>
<evidence type="ECO:0000259" key="13">
    <source>
        <dbReference type="SMART" id="SM00965"/>
    </source>
</evidence>
<keyword evidence="17" id="KW-1185">Reference proteome</keyword>
<evidence type="ECO:0000256" key="10">
    <source>
        <dbReference type="PROSITE-ProRule" id="PRU01360"/>
    </source>
</evidence>
<evidence type="ECO:0000256" key="5">
    <source>
        <dbReference type="ARBA" id="ARBA00022692"/>
    </source>
</evidence>
<keyword evidence="9 10" id="KW-0998">Cell outer membrane</keyword>
<dbReference type="Pfam" id="PF07715">
    <property type="entry name" value="Plug"/>
    <property type="match status" value="1"/>
</dbReference>
<keyword evidence="5 10" id="KW-0812">Transmembrane</keyword>
<dbReference type="InterPro" id="IPR011662">
    <property type="entry name" value="Secretin/TonB_short_N"/>
</dbReference>
<keyword evidence="12" id="KW-0732">Signal</keyword>
<evidence type="ECO:0000256" key="1">
    <source>
        <dbReference type="ARBA" id="ARBA00004571"/>
    </source>
</evidence>
<keyword evidence="4" id="KW-0410">Iron transport</keyword>
<keyword evidence="2 10" id="KW-0813">Transport</keyword>
<dbReference type="PROSITE" id="PS52016">
    <property type="entry name" value="TONB_DEPENDENT_REC_3"/>
    <property type="match status" value="1"/>
</dbReference>
<evidence type="ECO:0000256" key="7">
    <source>
        <dbReference type="ARBA" id="ARBA00023077"/>
    </source>
</evidence>
<evidence type="ECO:0000256" key="9">
    <source>
        <dbReference type="ARBA" id="ARBA00023237"/>
    </source>
</evidence>